<evidence type="ECO:0000256" key="1">
    <source>
        <dbReference type="SAM" id="SignalP"/>
    </source>
</evidence>
<reference evidence="2" key="1">
    <citation type="submission" date="2021-05" db="EMBL/GenBank/DDBJ databases">
        <authorList>
            <person name="Alioto T."/>
            <person name="Alioto T."/>
            <person name="Gomez Garrido J."/>
        </authorList>
    </citation>
    <scope>NUCLEOTIDE SEQUENCE</scope>
</reference>
<feature type="chain" id="PRO_5034518057" evidence="1">
    <location>
        <begin position="21"/>
        <end position="128"/>
    </location>
</feature>
<feature type="signal peptide" evidence="1">
    <location>
        <begin position="1"/>
        <end position="20"/>
    </location>
</feature>
<accession>A0A8D8BXJ5</accession>
<dbReference type="EMBL" id="HBUE01086461">
    <property type="protein sequence ID" value="CAG6479766.1"/>
    <property type="molecule type" value="Transcribed_RNA"/>
</dbReference>
<evidence type="ECO:0000313" key="2">
    <source>
        <dbReference type="EMBL" id="CAG6479766.1"/>
    </source>
</evidence>
<protein>
    <submittedName>
        <fullName evidence="2">(northern house mosquito) hypothetical protein</fullName>
    </submittedName>
</protein>
<dbReference type="AlphaFoldDB" id="A0A8D8BXJ5"/>
<keyword evidence="1" id="KW-0732">Signal</keyword>
<proteinExistence type="predicted"/>
<organism evidence="2">
    <name type="scientific">Culex pipiens</name>
    <name type="common">House mosquito</name>
    <dbReference type="NCBI Taxonomy" id="7175"/>
    <lineage>
        <taxon>Eukaryota</taxon>
        <taxon>Metazoa</taxon>
        <taxon>Ecdysozoa</taxon>
        <taxon>Arthropoda</taxon>
        <taxon>Hexapoda</taxon>
        <taxon>Insecta</taxon>
        <taxon>Pterygota</taxon>
        <taxon>Neoptera</taxon>
        <taxon>Endopterygota</taxon>
        <taxon>Diptera</taxon>
        <taxon>Nematocera</taxon>
        <taxon>Culicoidea</taxon>
        <taxon>Culicidae</taxon>
        <taxon>Culicinae</taxon>
        <taxon>Culicini</taxon>
        <taxon>Culex</taxon>
        <taxon>Culex</taxon>
    </lineage>
</organism>
<name>A0A8D8BXJ5_CULPI</name>
<sequence>MLFVFVLFCFIYLFFNQMHTNVIYERTPRHETSTVQSQQAFASFRQHDQLLLASENQRFVVMFCEWGFFYVHSINGRNVKIAHQRSWNKNLPSVLLSELLLQHQQSFFFLWYNAQIRKTVFTGVFFIL</sequence>